<evidence type="ECO:0000256" key="2">
    <source>
        <dbReference type="ARBA" id="ARBA00022801"/>
    </source>
</evidence>
<keyword evidence="5" id="KW-1185">Reference proteome</keyword>
<gene>
    <name evidence="4" type="ORF">HNR44_003169</name>
</gene>
<organism evidence="4 5">
    <name type="scientific">Geomicrobium halophilum</name>
    <dbReference type="NCBI Taxonomy" id="549000"/>
    <lineage>
        <taxon>Bacteria</taxon>
        <taxon>Bacillati</taxon>
        <taxon>Bacillota</taxon>
        <taxon>Bacilli</taxon>
        <taxon>Bacillales</taxon>
        <taxon>Geomicrobium</taxon>
    </lineage>
</organism>
<dbReference type="RefSeq" id="WP_184405244.1">
    <property type="nucleotide sequence ID" value="NZ_JACHHJ010000005.1"/>
</dbReference>
<dbReference type="SUPFAM" id="SSF53474">
    <property type="entry name" value="alpha/beta-Hydrolases"/>
    <property type="match status" value="1"/>
</dbReference>
<dbReference type="GO" id="GO:0004177">
    <property type="term" value="F:aminopeptidase activity"/>
    <property type="evidence" value="ECO:0007669"/>
    <property type="project" value="UniProtKB-EC"/>
</dbReference>
<accession>A0A841Q102</accession>
<dbReference type="PANTHER" id="PTHR43433:SF5">
    <property type="entry name" value="AB HYDROLASE-1 DOMAIN-CONTAINING PROTEIN"/>
    <property type="match status" value="1"/>
</dbReference>
<comment type="similarity">
    <text evidence="1">Belongs to the peptidase S33 family.</text>
</comment>
<dbReference type="AlphaFoldDB" id="A0A841Q102"/>
<dbReference type="EMBL" id="JACHHJ010000005">
    <property type="protein sequence ID" value="MBB6451175.1"/>
    <property type="molecule type" value="Genomic_DNA"/>
</dbReference>
<proteinExistence type="inferred from homology"/>
<protein>
    <submittedName>
        <fullName evidence="4">Pimeloyl-ACP methyl ester carboxylesterase</fullName>
    </submittedName>
</protein>
<dbReference type="GO" id="GO:0006508">
    <property type="term" value="P:proteolysis"/>
    <property type="evidence" value="ECO:0007669"/>
    <property type="project" value="InterPro"/>
</dbReference>
<dbReference type="Proteomes" id="UP000568839">
    <property type="component" value="Unassembled WGS sequence"/>
</dbReference>
<evidence type="ECO:0000313" key="5">
    <source>
        <dbReference type="Proteomes" id="UP000568839"/>
    </source>
</evidence>
<reference evidence="4 5" key="1">
    <citation type="submission" date="2020-08" db="EMBL/GenBank/DDBJ databases">
        <title>Genomic Encyclopedia of Type Strains, Phase IV (KMG-IV): sequencing the most valuable type-strain genomes for metagenomic binning, comparative biology and taxonomic classification.</title>
        <authorList>
            <person name="Goeker M."/>
        </authorList>
    </citation>
    <scope>NUCLEOTIDE SEQUENCE [LARGE SCALE GENOMIC DNA]</scope>
    <source>
        <strain evidence="4 5">DSM 21769</strain>
    </source>
</reference>
<dbReference type="InterPro" id="IPR000073">
    <property type="entry name" value="AB_hydrolase_1"/>
</dbReference>
<dbReference type="InterPro" id="IPR050471">
    <property type="entry name" value="AB_hydrolase"/>
</dbReference>
<sequence>MQQDSKTVSKAYVYINEVKQGLILETTDESLPVLLVVHGGPGYPLFPIIQANDVRLHHLFTVCYWDQRGTGMSYTSDKESLTIDQLVNDTIEVSNYLIQKFSKEKVYLMGHSWGTIIGSKAASIRPDLFHAYIGVGQIGSQSASEKETYNVISEKVRATGNEKWISEINSVSYSDDYYKDRKYFATVDKYRNKFGGGFLREGYPNSQGLRDVFGTRQYSLKERMNVFRGLTNAYQAFGEKMAKTDLATEISEINTDVYIFQGRHDYLTTHGQALRFYEHLKAPKKKFYTFENASHSPFIEEQSAFLEKLQNEVLSSS</sequence>
<dbReference type="PANTHER" id="PTHR43433">
    <property type="entry name" value="HYDROLASE, ALPHA/BETA FOLD FAMILY PROTEIN"/>
    <property type="match status" value="1"/>
</dbReference>
<evidence type="ECO:0000256" key="1">
    <source>
        <dbReference type="ARBA" id="ARBA00010088"/>
    </source>
</evidence>
<dbReference type="Pfam" id="PF00561">
    <property type="entry name" value="Abhydrolase_1"/>
    <property type="match status" value="1"/>
</dbReference>
<feature type="domain" description="AB hydrolase-1" evidence="3">
    <location>
        <begin position="32"/>
        <end position="301"/>
    </location>
</feature>
<keyword evidence="2" id="KW-0378">Hydrolase</keyword>
<name>A0A841Q102_9BACL</name>
<dbReference type="InterPro" id="IPR029058">
    <property type="entry name" value="AB_hydrolase_fold"/>
</dbReference>
<dbReference type="Gene3D" id="3.40.50.1820">
    <property type="entry name" value="alpha/beta hydrolase"/>
    <property type="match status" value="1"/>
</dbReference>
<comment type="caution">
    <text evidence="4">The sequence shown here is derived from an EMBL/GenBank/DDBJ whole genome shotgun (WGS) entry which is preliminary data.</text>
</comment>
<evidence type="ECO:0000313" key="4">
    <source>
        <dbReference type="EMBL" id="MBB6451175.1"/>
    </source>
</evidence>
<dbReference type="InterPro" id="IPR002410">
    <property type="entry name" value="Peptidase_S33"/>
</dbReference>
<evidence type="ECO:0000259" key="3">
    <source>
        <dbReference type="Pfam" id="PF00561"/>
    </source>
</evidence>
<dbReference type="PRINTS" id="PR00793">
    <property type="entry name" value="PROAMNOPTASE"/>
</dbReference>